<dbReference type="GO" id="GO:0005783">
    <property type="term" value="C:endoplasmic reticulum"/>
    <property type="evidence" value="ECO:0007669"/>
    <property type="project" value="TreeGrafter"/>
</dbReference>
<feature type="region of interest" description="Disordered" evidence="14">
    <location>
        <begin position="32"/>
        <end position="59"/>
    </location>
</feature>
<feature type="signal peptide" evidence="15">
    <location>
        <begin position="1"/>
        <end position="24"/>
    </location>
</feature>
<evidence type="ECO:0000256" key="9">
    <source>
        <dbReference type="ARBA" id="ARBA00024790"/>
    </source>
</evidence>
<comment type="similarity">
    <text evidence="5 13">Belongs to the glycosyl hydrolase 47 family.</text>
</comment>
<feature type="active site" description="Proton donor" evidence="10">
    <location>
        <position position="189"/>
    </location>
</feature>
<dbReference type="PRINTS" id="PR00747">
    <property type="entry name" value="GLYHDRLASE47"/>
</dbReference>
<evidence type="ECO:0000256" key="1">
    <source>
        <dbReference type="ARBA" id="ARBA00001913"/>
    </source>
</evidence>
<evidence type="ECO:0000256" key="4">
    <source>
        <dbReference type="ARBA" id="ARBA00004922"/>
    </source>
</evidence>
<dbReference type="GeneID" id="36545792"/>
<evidence type="ECO:0000256" key="5">
    <source>
        <dbReference type="ARBA" id="ARBA00007658"/>
    </source>
</evidence>
<dbReference type="EMBL" id="MSFM01000009">
    <property type="protein sequence ID" value="PKY02709.1"/>
    <property type="molecule type" value="Genomic_DNA"/>
</dbReference>
<keyword evidence="8" id="KW-0968">Cytoplasmic vesicle</keyword>
<feature type="active site" evidence="10">
    <location>
        <position position="326"/>
    </location>
</feature>
<keyword evidence="7 12" id="KW-1015">Disulfide bond</keyword>
<evidence type="ECO:0000256" key="11">
    <source>
        <dbReference type="PIRSR" id="PIRSR601382-2"/>
    </source>
</evidence>
<comment type="caution">
    <text evidence="16">The sequence shown here is derived from an EMBL/GenBank/DDBJ whole genome shotgun (WGS) entry which is preliminary data.</text>
</comment>
<comment type="subcellular location">
    <subcellularLocation>
        <location evidence="3">Cytoplasmic vesicle lumen</location>
    </subcellularLocation>
</comment>
<dbReference type="GO" id="GO:0004571">
    <property type="term" value="F:mannosyl-oligosaccharide 1,2-alpha-mannosidase activity"/>
    <property type="evidence" value="ECO:0007669"/>
    <property type="project" value="InterPro"/>
</dbReference>
<comment type="pathway">
    <text evidence="4">Protein modification; protein glycosylation.</text>
</comment>
<reference evidence="16" key="1">
    <citation type="submission" date="2016-12" db="EMBL/GenBank/DDBJ databases">
        <title>The genomes of Aspergillus section Nigri reveals drivers in fungal speciation.</title>
        <authorList>
            <consortium name="DOE Joint Genome Institute"/>
            <person name="Vesth T.C."/>
            <person name="Nybo J."/>
            <person name="Theobald S."/>
            <person name="Brandl J."/>
            <person name="Frisvad J.C."/>
            <person name="Nielsen K.F."/>
            <person name="Lyhne E.K."/>
            <person name="Kogle M.E."/>
            <person name="Kuo A."/>
            <person name="Riley R."/>
            <person name="Clum A."/>
            <person name="Nolan M."/>
            <person name="Lipzen A."/>
            <person name="Salamov A."/>
            <person name="Henrissat B."/>
            <person name="Wiebenga A."/>
            <person name="De vries R.P."/>
            <person name="Grigoriev I.V."/>
            <person name="Mortensen U.H."/>
            <person name="Andersen M.R."/>
            <person name="Baker S.E."/>
        </authorList>
    </citation>
    <scope>NUCLEOTIDE SEQUENCE</scope>
    <source>
        <strain evidence="16">IBT 28561</strain>
    </source>
</reference>
<keyword evidence="17" id="KW-1185">Reference proteome</keyword>
<comment type="cofactor">
    <cofactor evidence="1 11">
        <name>Ca(2+)</name>
        <dbReference type="ChEBI" id="CHEBI:29108"/>
    </cofactor>
</comment>
<dbReference type="Proteomes" id="UP000234254">
    <property type="component" value="Unassembled WGS sequence"/>
</dbReference>
<evidence type="ECO:0000256" key="8">
    <source>
        <dbReference type="ARBA" id="ARBA00023329"/>
    </source>
</evidence>
<dbReference type="EC" id="3.2.1.-" evidence="13"/>
<dbReference type="Pfam" id="PF01532">
    <property type="entry name" value="Glyco_hydro_47"/>
    <property type="match status" value="1"/>
</dbReference>
<evidence type="ECO:0000313" key="16">
    <source>
        <dbReference type="EMBL" id="PKY02709.1"/>
    </source>
</evidence>
<evidence type="ECO:0000256" key="13">
    <source>
        <dbReference type="RuleBase" id="RU361193"/>
    </source>
</evidence>
<dbReference type="Gene3D" id="1.50.10.10">
    <property type="match status" value="1"/>
</dbReference>
<gene>
    <name evidence="16" type="ORF">P168DRAFT_298425</name>
</gene>
<dbReference type="GO" id="GO:0060205">
    <property type="term" value="C:cytoplasmic vesicle lumen"/>
    <property type="evidence" value="ECO:0007669"/>
    <property type="project" value="UniProtKB-SubCell"/>
</dbReference>
<feature type="active site" description="Proton donor" evidence="10">
    <location>
        <position position="442"/>
    </location>
</feature>
<feature type="binding site" evidence="11">
    <location>
        <position position="593"/>
    </location>
    <ligand>
        <name>Ca(2+)</name>
        <dbReference type="ChEBI" id="CHEBI:29108"/>
    </ligand>
</feature>
<evidence type="ECO:0000256" key="14">
    <source>
        <dbReference type="SAM" id="MobiDB-lite"/>
    </source>
</evidence>
<proteinExistence type="inferred from homology"/>
<feature type="disulfide bond" evidence="12">
    <location>
        <begin position="399"/>
        <end position="428"/>
    </location>
</feature>
<keyword evidence="13 16" id="KW-0326">Glycosidase</keyword>
<sequence>MLCIRKSCVLPTLVLIFLVYTFLSFQPPDAETSADIETADSGSRATDEEPAAHAHPDNRIRWTKHAEQYPVTSYIPMPTEAPSPIPRIQHNFKTESWWTRRKRVKRQKAVKVAFKHAWKGYKKNAWLKDEVSPLSGLYRTSFAGWAATLVDALDSLVIMGLTDELEDALEGLEQIDFTVTDAGDINVFETTIRYLGGLLSAHDLTEGKHPILLKKATEIAEILYSAFDTRNRMPQARWEWTRSAEGRSIVPSRYTVLAELGSLNMEFTRMTQLTNDPKYFDATQRITDNLEKAQKETIIPGLWPIMVDAQDLVYRDPRYSVGAMGDSTYEYLPKEHMLLGGRTDQYRNMYDAAMRTINDRLLFRPMTKDGTNVLFPGDMRASYTPGRETLVPQAEHLKCYIGGMVGIGAKVFNRPDELDIARKLTDGCIWAYDSMPTGIMPENLYLSVCESRDHCPWDEQKWYDDINRQLGVTSDDPHAEARKDILKRGLPPGWTNIGDSEYKLRPEAIESVFIMYRITGDPALQNAAWRMFKNIDKMCRTQYGHAVLDDVRNVHSDQQDYMESFWLAETLKYFYLIFSEPDTVSLDEYVFNTEAHPFKRPTV</sequence>
<evidence type="ECO:0000256" key="3">
    <source>
        <dbReference type="ARBA" id="ARBA00004321"/>
    </source>
</evidence>
<evidence type="ECO:0000256" key="15">
    <source>
        <dbReference type="SAM" id="SignalP"/>
    </source>
</evidence>
<comment type="function">
    <text evidence="9">Involved in the maturation of Asn-linked oligosaccharides. Progressively trims alpha-1,2-linked mannose residues from Man(9)GlcNAc(2) to produce Man(5)GlcNAc(2).</text>
</comment>
<evidence type="ECO:0000256" key="2">
    <source>
        <dbReference type="ARBA" id="ARBA00001946"/>
    </source>
</evidence>
<dbReference type="InterPro" id="IPR036026">
    <property type="entry name" value="Seven-hairpin_glycosidases"/>
</dbReference>
<evidence type="ECO:0000256" key="6">
    <source>
        <dbReference type="ARBA" id="ARBA00022801"/>
    </source>
</evidence>
<evidence type="ECO:0000256" key="12">
    <source>
        <dbReference type="PIRSR" id="PIRSR601382-3"/>
    </source>
</evidence>
<dbReference type="PANTHER" id="PTHR11742">
    <property type="entry name" value="MANNOSYL-OLIGOSACCHARIDE ALPHA-1,2-MANNOSIDASE-RELATED"/>
    <property type="match status" value="1"/>
</dbReference>
<dbReference type="InterPro" id="IPR001382">
    <property type="entry name" value="Glyco_hydro_47"/>
</dbReference>
<dbReference type="AlphaFoldDB" id="A0A2I1CYK9"/>
<dbReference type="InterPro" id="IPR012341">
    <property type="entry name" value="6hp_glycosidase-like_sf"/>
</dbReference>
<dbReference type="VEuPathDB" id="FungiDB:P168DRAFT_298425"/>
<feature type="compositionally biased region" description="Basic and acidic residues" evidence="14">
    <location>
        <begin position="45"/>
        <end position="59"/>
    </location>
</feature>
<feature type="active site" evidence="10">
    <location>
        <position position="507"/>
    </location>
</feature>
<dbReference type="UniPathway" id="UPA00378"/>
<dbReference type="InterPro" id="IPR050749">
    <property type="entry name" value="Glycosyl_Hydrolase_47"/>
</dbReference>
<dbReference type="GO" id="GO:0005509">
    <property type="term" value="F:calcium ion binding"/>
    <property type="evidence" value="ECO:0007669"/>
    <property type="project" value="InterPro"/>
</dbReference>
<dbReference type="RefSeq" id="XP_024691303.1">
    <property type="nucleotide sequence ID" value="XM_024838268.1"/>
</dbReference>
<dbReference type="SUPFAM" id="SSF48225">
    <property type="entry name" value="Seven-hairpin glycosidases"/>
    <property type="match status" value="1"/>
</dbReference>
<accession>A0A2I1CYK9</accession>
<evidence type="ECO:0000256" key="10">
    <source>
        <dbReference type="PIRSR" id="PIRSR601382-1"/>
    </source>
</evidence>
<dbReference type="FunFam" id="1.50.10.10:FF:000037">
    <property type="entry name" value="alpha-1,2-Mannosidase"/>
    <property type="match status" value="1"/>
</dbReference>
<comment type="cofactor">
    <cofactor evidence="2">
        <name>Mg(2+)</name>
        <dbReference type="ChEBI" id="CHEBI:18420"/>
    </cofactor>
</comment>
<dbReference type="GO" id="GO:0005975">
    <property type="term" value="P:carbohydrate metabolic process"/>
    <property type="evidence" value="ECO:0007669"/>
    <property type="project" value="InterPro"/>
</dbReference>
<dbReference type="GO" id="GO:0036503">
    <property type="term" value="P:ERAD pathway"/>
    <property type="evidence" value="ECO:0007669"/>
    <property type="project" value="UniProtKB-ARBA"/>
</dbReference>
<keyword evidence="6 13" id="KW-0378">Hydrolase</keyword>
<dbReference type="PANTHER" id="PTHR11742:SF49">
    <property type="entry name" value="ALPHA-1,2-MANNOSIDASE"/>
    <property type="match status" value="1"/>
</dbReference>
<feature type="chain" id="PRO_5014173760" description="alpha-1,2-Mannosidase" evidence="15">
    <location>
        <begin position="25"/>
        <end position="603"/>
    </location>
</feature>
<dbReference type="GO" id="GO:0016020">
    <property type="term" value="C:membrane"/>
    <property type="evidence" value="ECO:0007669"/>
    <property type="project" value="InterPro"/>
</dbReference>
<keyword evidence="11" id="KW-0479">Metal-binding</keyword>
<protein>
    <recommendedName>
        <fullName evidence="13">alpha-1,2-Mannosidase</fullName>
        <ecNumber evidence="13">3.2.1.-</ecNumber>
    </recommendedName>
</protein>
<name>A0A2I1CYK9_ASPC2</name>
<keyword evidence="15" id="KW-0732">Signal</keyword>
<organism evidence="16 17">
    <name type="scientific">Aspergillus campestris (strain IBT 28561)</name>
    <dbReference type="NCBI Taxonomy" id="1392248"/>
    <lineage>
        <taxon>Eukaryota</taxon>
        <taxon>Fungi</taxon>
        <taxon>Dikarya</taxon>
        <taxon>Ascomycota</taxon>
        <taxon>Pezizomycotina</taxon>
        <taxon>Eurotiomycetes</taxon>
        <taxon>Eurotiomycetidae</taxon>
        <taxon>Eurotiales</taxon>
        <taxon>Aspergillaceae</taxon>
        <taxon>Aspergillus</taxon>
        <taxon>Aspergillus subgen. Circumdati</taxon>
    </lineage>
</organism>
<evidence type="ECO:0000313" key="17">
    <source>
        <dbReference type="Proteomes" id="UP000234254"/>
    </source>
</evidence>
<evidence type="ECO:0000256" key="7">
    <source>
        <dbReference type="ARBA" id="ARBA00023157"/>
    </source>
</evidence>
<dbReference type="OrthoDB" id="8118055at2759"/>
<keyword evidence="11" id="KW-0106">Calcium</keyword>